<dbReference type="InterPro" id="IPR029052">
    <property type="entry name" value="Metallo-depent_PP-like"/>
</dbReference>
<protein>
    <submittedName>
        <fullName evidence="5">Alkaline phosphatase D family protein</fullName>
    </submittedName>
</protein>
<dbReference type="PROSITE" id="PS51257">
    <property type="entry name" value="PROKAR_LIPOPROTEIN"/>
    <property type="match status" value="1"/>
</dbReference>
<dbReference type="KEGG" id="tvd:SG34_014960"/>
<keyword evidence="1" id="KW-0677">Repeat</keyword>
<sequence>MRYLTSLTFLAISSACYAAPEVHYEQCKTSFNYKLNTYLGTTDADNSGQQWCYLKSPVDGSNWGLVREETIPVQKTLAGENCNVITEYRGEKIHGCTSKNHTAPWCYKPSGGWDECQLPAEEPLLAHSHLDTAKRLETISAGSCFKVKGDMPAAMSRVISQQPDLFLWLGDNIYADTTDMAVMAQKYDDKKQNADYKRFLEAKIPVMATWDDHDFGANNDGKHYPKRAESQQAFLRHYDVPADDPRLNGQQGIYSAKIAGPANENAHVIMLDARYFRSPTFASYGQCEGDNSTILGQQQWAWLQAEFNKKSEVKIIASGIQVLPPLNLERNKSSYCAYGDGKLFDQAISNLQEQDMSGTNYESWAEMPQQREKLLRMAQKSMNDGNAKAVIFVSGDQHWGELLQKDMPASGKHGKAVTLYEVTASGFGQNWPYHIPNPLRLPVYADTAGNGNYDTQCKLPFKYGGIEYKGCITRDHDKPWCYTQTDNSGKGIAGKWGNCAPSGATIPIGKVGVVSANIAGLTTDDRHLVNKSGSNYGKIDIDWQKRTIKMAIETATEEAVSTVINF</sequence>
<accession>A0AAE9Z8G0</accession>
<evidence type="ECO:0000313" key="6">
    <source>
        <dbReference type="Proteomes" id="UP000032352"/>
    </source>
</evidence>
<dbReference type="PROSITE" id="PS51092">
    <property type="entry name" value="FN2_2"/>
    <property type="match status" value="1"/>
</dbReference>
<dbReference type="PANTHER" id="PTHR33987">
    <property type="entry name" value="CALCINEURIN-LIKE METALLO-PHOSPHOESTERASE SUPERFAMILY PROTEIN"/>
    <property type="match status" value="1"/>
</dbReference>
<dbReference type="Gene3D" id="3.60.21.70">
    <property type="entry name" value="PhoD-like phosphatase"/>
    <property type="match status" value="1"/>
</dbReference>
<proteinExistence type="predicted"/>
<dbReference type="RefSeq" id="WP_044840114.1">
    <property type="nucleotide sequence ID" value="NZ_CP059733.1"/>
</dbReference>
<name>A0AAE9Z8G0_9GAMM</name>
<dbReference type="PANTHER" id="PTHR33987:SF1">
    <property type="entry name" value="CALCINEURIN-LIKE METALLO-PHOSPHOESTERASE SUPERFAMILY PROTEIN"/>
    <property type="match status" value="1"/>
</dbReference>
<feature type="chain" id="PRO_5042127525" evidence="3">
    <location>
        <begin position="19"/>
        <end position="566"/>
    </location>
</feature>
<dbReference type="SUPFAM" id="SSF57440">
    <property type="entry name" value="Kringle-like"/>
    <property type="match status" value="1"/>
</dbReference>
<dbReference type="InterPro" id="IPR018946">
    <property type="entry name" value="PhoD-like_MPP"/>
</dbReference>
<dbReference type="InterPro" id="IPR013806">
    <property type="entry name" value="Kringle-like"/>
</dbReference>
<dbReference type="EMBL" id="CP059733">
    <property type="protein sequence ID" value="WDE08079.1"/>
    <property type="molecule type" value="Genomic_DNA"/>
</dbReference>
<dbReference type="InterPro" id="IPR000562">
    <property type="entry name" value="FN_type2_dom"/>
</dbReference>
<evidence type="ECO:0000313" key="5">
    <source>
        <dbReference type="EMBL" id="WDE08079.1"/>
    </source>
</evidence>
<reference evidence="5 6" key="2">
    <citation type="journal article" date="2022" name="Mar. Drugs">
        <title>Bioassay-Guided Fractionation Leads to the Detection of Cholic Acid Generated by the Rare Thalassomonas sp.</title>
        <authorList>
            <person name="Pheiffer F."/>
            <person name="Schneider Y.K."/>
            <person name="Hansen E.H."/>
            <person name="Andersen J.H."/>
            <person name="Isaksson J."/>
            <person name="Busche T."/>
            <person name="R C."/>
            <person name="Kalinowski J."/>
            <person name="Zyl L.V."/>
            <person name="Trindade M."/>
        </authorList>
    </citation>
    <scope>NUCLEOTIDE SEQUENCE [LARGE SCALE GENOMIC DNA]</scope>
    <source>
        <strain evidence="5 6">XOM25</strain>
    </source>
</reference>
<evidence type="ECO:0000256" key="3">
    <source>
        <dbReference type="SAM" id="SignalP"/>
    </source>
</evidence>
<dbReference type="InterPro" id="IPR036943">
    <property type="entry name" value="FN_type2_sf"/>
</dbReference>
<keyword evidence="6" id="KW-1185">Reference proteome</keyword>
<keyword evidence="3" id="KW-0732">Signal</keyword>
<keyword evidence="2" id="KW-1015">Disulfide bond</keyword>
<evidence type="ECO:0000256" key="2">
    <source>
        <dbReference type="ARBA" id="ARBA00023157"/>
    </source>
</evidence>
<reference evidence="5 6" key="1">
    <citation type="journal article" date="2015" name="Genome Announc.">
        <title>Draft Genome Sequences of Marine Isolates of Thalassomonas viridans and Thalassomonas actiniarum.</title>
        <authorList>
            <person name="Olonade I."/>
            <person name="van Zyl L.J."/>
            <person name="Trindade M."/>
        </authorList>
    </citation>
    <scope>NUCLEOTIDE SEQUENCE [LARGE SCALE GENOMIC DNA]</scope>
    <source>
        <strain evidence="5 6">XOM25</strain>
    </source>
</reference>
<evidence type="ECO:0000256" key="1">
    <source>
        <dbReference type="ARBA" id="ARBA00022737"/>
    </source>
</evidence>
<dbReference type="SMART" id="SM00059">
    <property type="entry name" value="FN2"/>
    <property type="match status" value="1"/>
</dbReference>
<dbReference type="SUPFAM" id="SSF56300">
    <property type="entry name" value="Metallo-dependent phosphatases"/>
    <property type="match status" value="1"/>
</dbReference>
<dbReference type="Pfam" id="PF00040">
    <property type="entry name" value="fn2"/>
    <property type="match status" value="1"/>
</dbReference>
<organism evidence="5 6">
    <name type="scientific">Thalassomonas viridans</name>
    <dbReference type="NCBI Taxonomy" id="137584"/>
    <lineage>
        <taxon>Bacteria</taxon>
        <taxon>Pseudomonadati</taxon>
        <taxon>Pseudomonadota</taxon>
        <taxon>Gammaproteobacteria</taxon>
        <taxon>Alteromonadales</taxon>
        <taxon>Colwelliaceae</taxon>
        <taxon>Thalassomonas</taxon>
    </lineage>
</organism>
<evidence type="ECO:0000259" key="4">
    <source>
        <dbReference type="PROSITE" id="PS51092"/>
    </source>
</evidence>
<dbReference type="AlphaFoldDB" id="A0AAE9Z8G0"/>
<dbReference type="Proteomes" id="UP000032352">
    <property type="component" value="Chromosome"/>
</dbReference>
<gene>
    <name evidence="5" type="ORF">SG34_014960</name>
</gene>
<dbReference type="Pfam" id="PF09423">
    <property type="entry name" value="PhoD"/>
    <property type="match status" value="1"/>
</dbReference>
<dbReference type="InterPro" id="IPR038607">
    <property type="entry name" value="PhoD-like_sf"/>
</dbReference>
<feature type="signal peptide" evidence="3">
    <location>
        <begin position="1"/>
        <end position="18"/>
    </location>
</feature>
<dbReference type="CDD" id="cd07389">
    <property type="entry name" value="MPP_PhoD"/>
    <property type="match status" value="1"/>
</dbReference>
<feature type="domain" description="Fibronectin type-II" evidence="4">
    <location>
        <begin position="452"/>
        <end position="501"/>
    </location>
</feature>
<dbReference type="Gene3D" id="2.10.10.10">
    <property type="entry name" value="Fibronectin, type II, collagen-binding"/>
    <property type="match status" value="1"/>
</dbReference>